<reference evidence="2 3" key="1">
    <citation type="submission" date="2024-02" db="EMBL/GenBank/DDBJ databases">
        <title>Discinaceae phylogenomics.</title>
        <authorList>
            <person name="Dirks A.C."/>
            <person name="James T.Y."/>
        </authorList>
    </citation>
    <scope>NUCLEOTIDE SEQUENCE [LARGE SCALE GENOMIC DNA]</scope>
    <source>
        <strain evidence="2 3">ACD0624</strain>
    </source>
</reference>
<feature type="compositionally biased region" description="Polar residues" evidence="1">
    <location>
        <begin position="86"/>
        <end position="102"/>
    </location>
</feature>
<comment type="caution">
    <text evidence="2">The sequence shown here is derived from an EMBL/GenBank/DDBJ whole genome shotgun (WGS) entry which is preliminary data.</text>
</comment>
<accession>A0ABR3GBM8</accession>
<sequence>MPTGTRQQQARGSEKSSIKAPGTPKPNLRRSKRKAAVRACNSAPIKLETPPETPRCTPRPETQSRSAATSSASSSNTCSSGLNSSYTGSVPRPNQGNPSCQEQLAGDERQPTVNWDCVSYVVSDQKVHTSYEKPEMGPPCQVDSEGNPIPSKVQAYGKMVTKTVTMTVTTTIATTEILRPGEAGYEASLERQQRQREQGPEEQQRQHKQYRESRQWASGDRTMHENFHYRHHRAAQPAPAAI</sequence>
<name>A0ABR3GBM8_9PEZI</name>
<keyword evidence="3" id="KW-1185">Reference proteome</keyword>
<protein>
    <submittedName>
        <fullName evidence="2">Uncharacterized protein</fullName>
    </submittedName>
</protein>
<feature type="compositionally biased region" description="Basic residues" evidence="1">
    <location>
        <begin position="27"/>
        <end position="36"/>
    </location>
</feature>
<dbReference type="Proteomes" id="UP001447188">
    <property type="component" value="Unassembled WGS sequence"/>
</dbReference>
<feature type="region of interest" description="Disordered" evidence="1">
    <location>
        <begin position="1"/>
        <end position="112"/>
    </location>
</feature>
<dbReference type="EMBL" id="JBBBZM010000128">
    <property type="protein sequence ID" value="KAL0633369.1"/>
    <property type="molecule type" value="Genomic_DNA"/>
</dbReference>
<evidence type="ECO:0000313" key="3">
    <source>
        <dbReference type="Proteomes" id="UP001447188"/>
    </source>
</evidence>
<feature type="compositionally biased region" description="Basic and acidic residues" evidence="1">
    <location>
        <begin position="188"/>
        <end position="214"/>
    </location>
</feature>
<evidence type="ECO:0000256" key="1">
    <source>
        <dbReference type="SAM" id="MobiDB-lite"/>
    </source>
</evidence>
<feature type="region of interest" description="Disordered" evidence="1">
    <location>
        <begin position="179"/>
        <end position="242"/>
    </location>
</feature>
<feature type="compositionally biased region" description="Polar residues" evidence="1">
    <location>
        <begin position="1"/>
        <end position="11"/>
    </location>
</feature>
<proteinExistence type="predicted"/>
<organism evidence="2 3">
    <name type="scientific">Discina gigas</name>
    <dbReference type="NCBI Taxonomy" id="1032678"/>
    <lineage>
        <taxon>Eukaryota</taxon>
        <taxon>Fungi</taxon>
        <taxon>Dikarya</taxon>
        <taxon>Ascomycota</taxon>
        <taxon>Pezizomycotina</taxon>
        <taxon>Pezizomycetes</taxon>
        <taxon>Pezizales</taxon>
        <taxon>Discinaceae</taxon>
        <taxon>Discina</taxon>
    </lineage>
</organism>
<evidence type="ECO:0000313" key="2">
    <source>
        <dbReference type="EMBL" id="KAL0633369.1"/>
    </source>
</evidence>
<gene>
    <name evidence="2" type="ORF">Q9L58_007742</name>
</gene>
<feature type="compositionally biased region" description="Low complexity" evidence="1">
    <location>
        <begin position="48"/>
        <end position="85"/>
    </location>
</feature>